<comment type="caution">
    <text evidence="1">The sequence shown here is derived from an EMBL/GenBank/DDBJ whole genome shotgun (WGS) entry which is preliminary data.</text>
</comment>
<evidence type="ECO:0000313" key="2">
    <source>
        <dbReference type="Proteomes" id="UP001631969"/>
    </source>
</evidence>
<gene>
    <name evidence="1" type="ORF">ACI1P1_05490</name>
</gene>
<dbReference type="EMBL" id="JBJURJ010000003">
    <property type="protein sequence ID" value="MFM9327753.1"/>
    <property type="molecule type" value="Genomic_DNA"/>
</dbReference>
<organism evidence="1 2">
    <name type="scientific">Paenibacillus mesotrionivorans</name>
    <dbReference type="NCBI Taxonomy" id="3160968"/>
    <lineage>
        <taxon>Bacteria</taxon>
        <taxon>Bacillati</taxon>
        <taxon>Bacillota</taxon>
        <taxon>Bacilli</taxon>
        <taxon>Bacillales</taxon>
        <taxon>Paenibacillaceae</taxon>
        <taxon>Paenibacillus</taxon>
    </lineage>
</organism>
<proteinExistence type="predicted"/>
<keyword evidence="2" id="KW-1185">Reference proteome</keyword>
<protein>
    <submittedName>
        <fullName evidence="1">ABC transporter ATP-binding protein</fullName>
    </submittedName>
</protein>
<dbReference type="Proteomes" id="UP001631969">
    <property type="component" value="Unassembled WGS sequence"/>
</dbReference>
<sequence length="595" mass="67770">MLNNINTRLQIFRRLMPFTYKLKKFFWLLALVNLCNMLISLATPLLFRIMVDDVMINKRIMMLIPVCAGYAGLFLIGFLLDSLSNYSSNKLLNRMSFNIRLELWRRYSRMDFAAYERYGVGDLKLRLDEDVEKLNDFAKLQTSDWVIAYLTMMVTGIALFVMNWQLALMSMAIVPITFFMGRAIGKGERALNEQRRKVNGERDNWLSSSLAGWKEVKALNLEKHEHISFVRYIHKTALIDAKWVYYWVMQALVIPIIKDKFLMKFSLYFIGGLLIMQGHFTIGTLLVFMRYFDVFCNSINKVNDRNIALQENMPSYERVFELIALELVQVGKGQSRSKLSGGIRFEQVSFQYNNDLGDVLRNINFEIKQGETIAIVGKSGAGKTTILKLLLNMISCTKGRILIDTRDISKCSPVILHRSIGVVMQDSILFNLSIRENLKLARMSATDEEIVEACELAGICNFIDALPDGYNTIIGERGVKLSGGQRQRLAIARVFLQQPEMIVLDEATSALDQESEALIHDSIQKLSRSKTVLIIAHRLSSVLIANRVLVLESGKIAGMAHHLDLLGHCAAYDELFAEQHLSYLSERGGAIWNKP</sequence>
<accession>A0ACC7NSV2</accession>
<keyword evidence="1" id="KW-0547">Nucleotide-binding</keyword>
<keyword evidence="1" id="KW-0067">ATP-binding</keyword>
<evidence type="ECO:0000313" key="1">
    <source>
        <dbReference type="EMBL" id="MFM9327753.1"/>
    </source>
</evidence>
<reference evidence="1" key="1">
    <citation type="submission" date="2024-12" db="EMBL/GenBank/DDBJ databases">
        <authorList>
            <person name="Wu N."/>
        </authorList>
    </citation>
    <scope>NUCLEOTIDE SEQUENCE</scope>
    <source>
        <strain evidence="1">P15</strain>
    </source>
</reference>
<name>A0ACC7NSV2_9BACL</name>